<keyword evidence="2 7" id="KW-0812">Transmembrane</keyword>
<dbReference type="Proteomes" id="UP001164746">
    <property type="component" value="Chromosome 14"/>
</dbReference>
<feature type="transmembrane region" description="Helical" evidence="7">
    <location>
        <begin position="220"/>
        <end position="238"/>
    </location>
</feature>
<dbReference type="PANTHER" id="PTHR13428:SF12">
    <property type="entry name" value="INNER NUCLEAR MEMBRANE PROTEIN MAN1"/>
    <property type="match status" value="1"/>
</dbReference>
<sequence length="459" mass="53227">MADKLNDNEIASEFKRFGETIKLPIDKKKRPILLKKLNHYYAKENPPPKRTKIFARPSRKSQPIAEFSDESQDESESTRNISNITAKRNRTRNNLRESPVKRVQAKDRDNGATVSPGIRARNVRNRQITNVQQMEVYPEEFSDTDTADESLYVEEKSIGINTTMSYEDEDEEEENEIVTHASPRNMSGNLSTISHINTSVNNVDNKVDDEESGQFVSKTILFAMAIFFLALGFSYLYVRKDIFFASDREAAVSQTDLKETTFLENGTKITFTTFEISNGSLPLLKKNDTQVERILQLSFFLILQNDWDIMRLLQSLWEEAVKFIETNESRIRVETQVIQGEEFNVWSEQTTDDWHLDIEESILEKCQDNHGILHIFVDRSSKEGCVYIKCSSCEKAYGAYQALHGWWFDGRLVTVKYLRLEHYHDRFPDSRNCRHPLKPSKPEMTSVSRPYHRSALEMT</sequence>
<dbReference type="CDD" id="cd12286">
    <property type="entry name" value="RRM_Man1"/>
    <property type="match status" value="1"/>
</dbReference>
<dbReference type="InterPro" id="IPR041885">
    <property type="entry name" value="MAN1_winged_helix_dom"/>
</dbReference>
<protein>
    <submittedName>
        <fullName evidence="9">MAN1-like protein</fullName>
    </submittedName>
</protein>
<gene>
    <name evidence="9" type="ORF">MAR_011817</name>
</gene>
<evidence type="ECO:0000256" key="4">
    <source>
        <dbReference type="ARBA" id="ARBA00023136"/>
    </source>
</evidence>
<keyword evidence="4 7" id="KW-0472">Membrane</keyword>
<evidence type="ECO:0000256" key="3">
    <source>
        <dbReference type="ARBA" id="ARBA00022989"/>
    </source>
</evidence>
<keyword evidence="10" id="KW-1185">Reference proteome</keyword>
<dbReference type="InterPro" id="IPR003887">
    <property type="entry name" value="LEM_dom"/>
</dbReference>
<evidence type="ECO:0000313" key="9">
    <source>
        <dbReference type="EMBL" id="WAR26113.1"/>
    </source>
</evidence>
<accession>A0ABY7FV78</accession>
<dbReference type="PROSITE" id="PS50954">
    <property type="entry name" value="LEM"/>
    <property type="match status" value="1"/>
</dbReference>
<dbReference type="InterPro" id="IPR034394">
    <property type="entry name" value="Man1_RRM"/>
</dbReference>
<proteinExistence type="predicted"/>
<dbReference type="Gene3D" id="3.30.70.330">
    <property type="match status" value="1"/>
</dbReference>
<organism evidence="9 10">
    <name type="scientific">Mya arenaria</name>
    <name type="common">Soft-shell clam</name>
    <dbReference type="NCBI Taxonomy" id="6604"/>
    <lineage>
        <taxon>Eukaryota</taxon>
        <taxon>Metazoa</taxon>
        <taxon>Spiralia</taxon>
        <taxon>Lophotrochozoa</taxon>
        <taxon>Mollusca</taxon>
        <taxon>Bivalvia</taxon>
        <taxon>Autobranchia</taxon>
        <taxon>Heteroconchia</taxon>
        <taxon>Euheterodonta</taxon>
        <taxon>Imparidentia</taxon>
        <taxon>Neoheterodontei</taxon>
        <taxon>Myida</taxon>
        <taxon>Myoidea</taxon>
        <taxon>Myidae</taxon>
        <taxon>Mya</taxon>
    </lineage>
</organism>
<dbReference type="Gene3D" id="1.10.10.1180">
    <property type="entry name" value="MAN1, winged-helix domain"/>
    <property type="match status" value="1"/>
</dbReference>
<evidence type="ECO:0000256" key="5">
    <source>
        <dbReference type="ARBA" id="ARBA00023242"/>
    </source>
</evidence>
<dbReference type="InterPro" id="IPR035979">
    <property type="entry name" value="RBD_domain_sf"/>
</dbReference>
<feature type="compositionally biased region" description="Basic and acidic residues" evidence="6">
    <location>
        <begin position="94"/>
        <end position="110"/>
    </location>
</feature>
<reference evidence="9" key="1">
    <citation type="submission" date="2022-11" db="EMBL/GenBank/DDBJ databases">
        <title>Centuries of genome instability and evolution in soft-shell clam transmissible cancer (bioRxiv).</title>
        <authorList>
            <person name="Hart S.F.M."/>
            <person name="Yonemitsu M.A."/>
            <person name="Giersch R.M."/>
            <person name="Beal B.F."/>
            <person name="Arriagada G."/>
            <person name="Davis B.W."/>
            <person name="Ostrander E.A."/>
            <person name="Goff S.P."/>
            <person name="Metzger M.J."/>
        </authorList>
    </citation>
    <scope>NUCLEOTIDE SEQUENCE</scope>
    <source>
        <strain evidence="9">MELC-2E11</strain>
        <tissue evidence="9">Siphon/mantle</tissue>
    </source>
</reference>
<evidence type="ECO:0000259" key="8">
    <source>
        <dbReference type="PROSITE" id="PS50954"/>
    </source>
</evidence>
<evidence type="ECO:0000256" key="2">
    <source>
        <dbReference type="ARBA" id="ARBA00022692"/>
    </source>
</evidence>
<dbReference type="InterPro" id="IPR052277">
    <property type="entry name" value="INM_ESCRT-Associated"/>
</dbReference>
<evidence type="ECO:0000313" key="10">
    <source>
        <dbReference type="Proteomes" id="UP001164746"/>
    </source>
</evidence>
<dbReference type="PANTHER" id="PTHR13428">
    <property type="entry name" value="INNER NUCLEAR MEMBRANE PROTEIN MAN1 LEM DOMAIN CONTAINING PROTEIN"/>
    <property type="match status" value="1"/>
</dbReference>
<feature type="domain" description="LEM" evidence="8">
    <location>
        <begin position="1"/>
        <end position="44"/>
    </location>
</feature>
<comment type="subcellular location">
    <subcellularLocation>
        <location evidence="1">Nucleus inner membrane</location>
    </subcellularLocation>
</comment>
<keyword evidence="3 7" id="KW-1133">Transmembrane helix</keyword>
<feature type="region of interest" description="Disordered" evidence="6">
    <location>
        <begin position="42"/>
        <end position="116"/>
    </location>
</feature>
<dbReference type="InterPro" id="IPR012677">
    <property type="entry name" value="Nucleotide-bd_a/b_plait_sf"/>
</dbReference>
<evidence type="ECO:0000256" key="7">
    <source>
        <dbReference type="SAM" id="Phobius"/>
    </source>
</evidence>
<name>A0ABY7FV78_MYAAR</name>
<keyword evidence="5" id="KW-0539">Nucleus</keyword>
<feature type="compositionally biased region" description="Basic residues" evidence="6">
    <location>
        <begin position="49"/>
        <end position="59"/>
    </location>
</feature>
<dbReference type="SUPFAM" id="SSF54928">
    <property type="entry name" value="RNA-binding domain, RBD"/>
    <property type="match status" value="1"/>
</dbReference>
<evidence type="ECO:0000256" key="1">
    <source>
        <dbReference type="ARBA" id="ARBA00004540"/>
    </source>
</evidence>
<evidence type="ECO:0000256" key="6">
    <source>
        <dbReference type="SAM" id="MobiDB-lite"/>
    </source>
</evidence>
<dbReference type="EMBL" id="CP111025">
    <property type="protein sequence ID" value="WAR26113.1"/>
    <property type="molecule type" value="Genomic_DNA"/>
</dbReference>